<dbReference type="SUPFAM" id="SSF48452">
    <property type="entry name" value="TPR-like"/>
    <property type="match status" value="1"/>
</dbReference>
<evidence type="ECO:0000256" key="1">
    <source>
        <dbReference type="ARBA" id="ARBA00022737"/>
    </source>
</evidence>
<evidence type="ECO:0000256" key="4">
    <source>
        <dbReference type="SAM" id="MobiDB-lite"/>
    </source>
</evidence>
<dbReference type="EMBL" id="BRXX01000576">
    <property type="protein sequence ID" value="GMH47478.1"/>
    <property type="molecule type" value="Genomic_DNA"/>
</dbReference>
<organism evidence="5 6">
    <name type="scientific">Triparma verrucosa</name>
    <dbReference type="NCBI Taxonomy" id="1606542"/>
    <lineage>
        <taxon>Eukaryota</taxon>
        <taxon>Sar</taxon>
        <taxon>Stramenopiles</taxon>
        <taxon>Ochrophyta</taxon>
        <taxon>Bolidophyceae</taxon>
        <taxon>Parmales</taxon>
        <taxon>Triparmaceae</taxon>
        <taxon>Triparma</taxon>
    </lineage>
</organism>
<dbReference type="Proteomes" id="UP001165160">
    <property type="component" value="Unassembled WGS sequence"/>
</dbReference>
<gene>
    <name evidence="5" type="ORF">TrVE_jg4868</name>
</gene>
<keyword evidence="1" id="KW-0677">Repeat</keyword>
<evidence type="ECO:0000256" key="2">
    <source>
        <dbReference type="ARBA" id="ARBA00022803"/>
    </source>
</evidence>
<name>A0A9W7DLI2_9STRA</name>
<dbReference type="InterPro" id="IPR019734">
    <property type="entry name" value="TPR_rpt"/>
</dbReference>
<dbReference type="PANTHER" id="PTHR22904:SF523">
    <property type="entry name" value="STRESS-INDUCED-PHOSPHOPROTEIN 1"/>
    <property type="match status" value="1"/>
</dbReference>
<dbReference type="GO" id="GO:0051879">
    <property type="term" value="F:Hsp90 protein binding"/>
    <property type="evidence" value="ECO:0007669"/>
    <property type="project" value="TreeGrafter"/>
</dbReference>
<dbReference type="SMART" id="SM00028">
    <property type="entry name" value="TPR"/>
    <property type="match status" value="3"/>
</dbReference>
<dbReference type="Gene3D" id="1.25.40.10">
    <property type="entry name" value="Tetratricopeptide repeat domain"/>
    <property type="match status" value="1"/>
</dbReference>
<sequence>MSVDMKAKAEAAKAEGNTHFTSKNYDDAIECYSSAIEFDNSNHLYFSNRAACYAAKGDWDASKSDATECVKLSPSFVKGYYRLTQANLELSLFDEATNVAKSGLQLDPDNSELQKQMQKQMRLIKAKKAAKASADGKQSLGRSSPPHLSSNHMAETYTHYIGDNAITTRDDVLPFLQNMYEIGKPEPFLSGNMKCMVCKSEPARIDLNATQDVTSIARNSKISGPHVNPADRMWPTPYERRSRVNLCIECAGSWMSCFSFYGAKGS</sequence>
<accession>A0A9W7DLI2</accession>
<reference evidence="6" key="1">
    <citation type="journal article" date="2023" name="Commun. Biol.">
        <title>Genome analysis of Parmales, the sister group of diatoms, reveals the evolutionary specialization of diatoms from phago-mixotrophs to photoautotrophs.</title>
        <authorList>
            <person name="Ban H."/>
            <person name="Sato S."/>
            <person name="Yoshikawa S."/>
            <person name="Yamada K."/>
            <person name="Nakamura Y."/>
            <person name="Ichinomiya M."/>
            <person name="Sato N."/>
            <person name="Blanc-Mathieu R."/>
            <person name="Endo H."/>
            <person name="Kuwata A."/>
            <person name="Ogata H."/>
        </authorList>
    </citation>
    <scope>NUCLEOTIDE SEQUENCE [LARGE SCALE GENOMIC DNA]</scope>
    <source>
        <strain evidence="6">NIES 3699</strain>
    </source>
</reference>
<feature type="repeat" description="TPR" evidence="3">
    <location>
        <begin position="9"/>
        <end position="42"/>
    </location>
</feature>
<dbReference type="InterPro" id="IPR011990">
    <property type="entry name" value="TPR-like_helical_dom_sf"/>
</dbReference>
<evidence type="ECO:0000313" key="5">
    <source>
        <dbReference type="EMBL" id="GMH47478.1"/>
    </source>
</evidence>
<feature type="compositionally biased region" description="Polar residues" evidence="4">
    <location>
        <begin position="140"/>
        <end position="151"/>
    </location>
</feature>
<keyword evidence="6" id="KW-1185">Reference proteome</keyword>
<dbReference type="Pfam" id="PF13414">
    <property type="entry name" value="TPR_11"/>
    <property type="match status" value="1"/>
</dbReference>
<proteinExistence type="predicted"/>
<keyword evidence="2 3" id="KW-0802">TPR repeat</keyword>
<comment type="caution">
    <text evidence="5">The sequence shown here is derived from an EMBL/GenBank/DDBJ whole genome shotgun (WGS) entry which is preliminary data.</text>
</comment>
<dbReference type="PANTHER" id="PTHR22904">
    <property type="entry name" value="TPR REPEAT CONTAINING PROTEIN"/>
    <property type="match status" value="1"/>
</dbReference>
<protein>
    <submittedName>
        <fullName evidence="5">Uncharacterized protein</fullName>
    </submittedName>
</protein>
<dbReference type="AlphaFoldDB" id="A0A9W7DLI2"/>
<evidence type="ECO:0000313" key="6">
    <source>
        <dbReference type="Proteomes" id="UP001165160"/>
    </source>
</evidence>
<dbReference type="PROSITE" id="PS50005">
    <property type="entry name" value="TPR"/>
    <property type="match status" value="1"/>
</dbReference>
<evidence type="ECO:0000256" key="3">
    <source>
        <dbReference type="PROSITE-ProRule" id="PRU00339"/>
    </source>
</evidence>
<feature type="region of interest" description="Disordered" evidence="4">
    <location>
        <begin position="132"/>
        <end position="151"/>
    </location>
</feature>